<evidence type="ECO:0000313" key="2">
    <source>
        <dbReference type="EMBL" id="GMF41458.1"/>
    </source>
</evidence>
<evidence type="ECO:0000313" key="3">
    <source>
        <dbReference type="Proteomes" id="UP001165121"/>
    </source>
</evidence>
<feature type="region of interest" description="Disordered" evidence="1">
    <location>
        <begin position="153"/>
        <end position="177"/>
    </location>
</feature>
<dbReference type="InterPro" id="IPR052727">
    <property type="entry name" value="Rab4/Rab5_effector"/>
</dbReference>
<dbReference type="Gene3D" id="3.30.530.20">
    <property type="match status" value="1"/>
</dbReference>
<sequence>MARSDTTCRHPPEAVQLSSPSRWHLISSSSWQFMSRRSRSARRMGNAAPKLHSNCSDLMNSDLGLTCGFSWRSTRPNMPKDRFVDANPYPAVHVSEEERRQLVELVDGFVQDYFRKYEEFVVVSNRKVDERRWDHVKSRNNIHIYTERSQKDLKRNGVIPAEDPRSESPENADDPEKELPVMLSVGTFVGEMDDLMFGVVNPTLDVMRIKASYVHDLDSAAVLCPVVEPTEEEPFQSLVVKWMTIDVPLQSTNIVKCRDFVYIEATGILQFANGDRVGYHLLHSIDFPLTKPLPNKIRGNLSVFGFFRQIEPNVIDNFASGIVDPGGEIMRFLLIPTAAEALLSATNYVYCGQMKKISWMLQRRHSAFARQDQTHTKQECIACGKKTTHGKLRGIGRSTCRLCYGRVCFPCKVRKRISFIALDGRLLQRKITFCAKCVIIATKCDAQEAARDQAMGYEAYKALSSSSQSSTIESSMFD</sequence>
<organism evidence="2 3">
    <name type="scientific">Phytophthora fragariaefolia</name>
    <dbReference type="NCBI Taxonomy" id="1490495"/>
    <lineage>
        <taxon>Eukaryota</taxon>
        <taxon>Sar</taxon>
        <taxon>Stramenopiles</taxon>
        <taxon>Oomycota</taxon>
        <taxon>Peronosporomycetes</taxon>
        <taxon>Peronosporales</taxon>
        <taxon>Peronosporaceae</taxon>
        <taxon>Phytophthora</taxon>
    </lineage>
</organism>
<dbReference type="PANTHER" id="PTHR13510:SF44">
    <property type="entry name" value="RABENOSYN-5"/>
    <property type="match status" value="1"/>
</dbReference>
<dbReference type="PANTHER" id="PTHR13510">
    <property type="entry name" value="FYVE-FINGER-CONTAINING RAB5 EFFECTOR PROTEIN RABENOSYN-5-RELATED"/>
    <property type="match status" value="1"/>
</dbReference>
<name>A0A9W6XKQ7_9STRA</name>
<dbReference type="AlphaFoldDB" id="A0A9W6XKQ7"/>
<gene>
    <name evidence="2" type="ORF">Pfra01_001314100</name>
</gene>
<protein>
    <submittedName>
        <fullName evidence="2">Unnamed protein product</fullName>
    </submittedName>
</protein>
<comment type="caution">
    <text evidence="2">The sequence shown here is derived from an EMBL/GenBank/DDBJ whole genome shotgun (WGS) entry which is preliminary data.</text>
</comment>
<keyword evidence="3" id="KW-1185">Reference proteome</keyword>
<dbReference type="EMBL" id="BSXT01001336">
    <property type="protein sequence ID" value="GMF41458.1"/>
    <property type="molecule type" value="Genomic_DNA"/>
</dbReference>
<dbReference type="Proteomes" id="UP001165121">
    <property type="component" value="Unassembled WGS sequence"/>
</dbReference>
<proteinExistence type="predicted"/>
<dbReference type="InterPro" id="IPR023393">
    <property type="entry name" value="START-like_dom_sf"/>
</dbReference>
<reference evidence="2" key="1">
    <citation type="submission" date="2023-04" db="EMBL/GenBank/DDBJ databases">
        <title>Phytophthora fragariaefolia NBRC 109709.</title>
        <authorList>
            <person name="Ichikawa N."/>
            <person name="Sato H."/>
            <person name="Tonouchi N."/>
        </authorList>
    </citation>
    <scope>NUCLEOTIDE SEQUENCE</scope>
    <source>
        <strain evidence="2">NBRC 109709</strain>
    </source>
</reference>
<dbReference type="OrthoDB" id="101134at2759"/>
<evidence type="ECO:0000256" key="1">
    <source>
        <dbReference type="SAM" id="MobiDB-lite"/>
    </source>
</evidence>
<accession>A0A9W6XKQ7</accession>